<comment type="caution">
    <text evidence="2">The sequence shown here is derived from an EMBL/GenBank/DDBJ whole genome shotgun (WGS) entry which is preliminary data.</text>
</comment>
<dbReference type="RefSeq" id="WP_268051435.1">
    <property type="nucleotide sequence ID" value="NZ_JAPQES010000007.1"/>
</dbReference>
<feature type="transmembrane region" description="Helical" evidence="1">
    <location>
        <begin position="174"/>
        <end position="194"/>
    </location>
</feature>
<evidence type="ECO:0000313" key="2">
    <source>
        <dbReference type="EMBL" id="MCY6372444.1"/>
    </source>
</evidence>
<keyword evidence="3" id="KW-1185">Reference proteome</keyword>
<evidence type="ECO:0000313" key="3">
    <source>
        <dbReference type="Proteomes" id="UP001079657"/>
    </source>
</evidence>
<name>A0ABT4CTR7_9CLOT</name>
<keyword evidence="1" id="KW-0812">Transmembrane</keyword>
<organism evidence="2 3">
    <name type="scientific">Clostridium ganghwense</name>
    <dbReference type="NCBI Taxonomy" id="312089"/>
    <lineage>
        <taxon>Bacteria</taxon>
        <taxon>Bacillati</taxon>
        <taxon>Bacillota</taxon>
        <taxon>Clostridia</taxon>
        <taxon>Eubacteriales</taxon>
        <taxon>Clostridiaceae</taxon>
        <taxon>Clostridium</taxon>
    </lineage>
</organism>
<keyword evidence="1" id="KW-1133">Transmembrane helix</keyword>
<gene>
    <name evidence="2" type="ORF">OXH55_17590</name>
</gene>
<keyword evidence="1" id="KW-0472">Membrane</keyword>
<accession>A0ABT4CTR7</accession>
<reference evidence="2" key="1">
    <citation type="submission" date="2022-12" db="EMBL/GenBank/DDBJ databases">
        <authorList>
            <person name="Wang J."/>
        </authorList>
    </citation>
    <scope>NUCLEOTIDE SEQUENCE</scope>
    <source>
        <strain evidence="2">HY-42-06</strain>
    </source>
</reference>
<feature type="transmembrane region" description="Helical" evidence="1">
    <location>
        <begin position="101"/>
        <end position="122"/>
    </location>
</feature>
<evidence type="ECO:0000256" key="1">
    <source>
        <dbReference type="SAM" id="Phobius"/>
    </source>
</evidence>
<dbReference type="Proteomes" id="UP001079657">
    <property type="component" value="Unassembled WGS sequence"/>
</dbReference>
<proteinExistence type="predicted"/>
<feature type="transmembrane region" description="Helical" evidence="1">
    <location>
        <begin position="27"/>
        <end position="48"/>
    </location>
</feature>
<feature type="transmembrane region" description="Helical" evidence="1">
    <location>
        <begin position="69"/>
        <end position="95"/>
    </location>
</feature>
<sequence>MFILSANSVINVVASNSNYKLSDVYNIVNSIFPVGIFLVTTIYLILGIKNELVNENFNFGVSNKTKKTLYMLYITILLLACFIGWVCVCFIEYVFSINLSNVIPIISYIYILVLCIRTKSVLRKTNKAEKIINILIKNKKNINLNEMYILLIISGGMLGIILYKSSSGENLLKYLWLALCITFVTFTIVAFFSFQGNIANIKKVNLINKNDEEIAKGKIFKVVDDFIVLIKYNGDVEYINKSEIKKIIYNQYQYKNENNYVYSNYTLKKLEEFKDDLNKRKTYFEKQYNELLSRRRDLEMEINMLGSLNVNNYKGIIIEDYEKTLQEFRKIQDRKIEIYEIIEKVDKEIQDKKQKKIFIS</sequence>
<feature type="transmembrane region" description="Helical" evidence="1">
    <location>
        <begin position="143"/>
        <end position="162"/>
    </location>
</feature>
<protein>
    <submittedName>
        <fullName evidence="2">Uncharacterized protein</fullName>
    </submittedName>
</protein>
<dbReference type="EMBL" id="JAPQES010000007">
    <property type="protein sequence ID" value="MCY6372444.1"/>
    <property type="molecule type" value="Genomic_DNA"/>
</dbReference>